<dbReference type="SMART" id="SM00740">
    <property type="entry name" value="PASTA"/>
    <property type="match status" value="4"/>
</dbReference>
<dbReference type="GO" id="GO:0005524">
    <property type="term" value="F:ATP binding"/>
    <property type="evidence" value="ECO:0007669"/>
    <property type="project" value="UniProtKB-UniRule"/>
</dbReference>
<dbReference type="CDD" id="cd06577">
    <property type="entry name" value="PASTA_pknB"/>
    <property type="match status" value="4"/>
</dbReference>
<protein>
    <recommendedName>
        <fullName evidence="17">Serine/threonine-protein kinase StkP</fullName>
        <ecNumber evidence="2">2.7.11.1</ecNumber>
    </recommendedName>
    <alternativeName>
        <fullName evidence="18">Eukaryotic-type Ser/Thr protein kinase</fullName>
    </alternativeName>
</protein>
<dbReference type="PROSITE" id="PS50011">
    <property type="entry name" value="PROTEIN_KINASE_DOM"/>
    <property type="match status" value="1"/>
</dbReference>
<keyword evidence="3 24" id="KW-0723">Serine/threonine-protein kinase</keyword>
<keyword evidence="12 21" id="KW-1133">Transmembrane helix</keyword>
<dbReference type="PROSITE" id="PS00108">
    <property type="entry name" value="PROTEIN_KINASE_ST"/>
    <property type="match status" value="1"/>
</dbReference>
<comment type="subcellular location">
    <subcellularLocation>
        <location evidence="1">Cell membrane</location>
        <topology evidence="1">Single-pass membrane protein</topology>
    </subcellularLocation>
</comment>
<dbReference type="InterPro" id="IPR000719">
    <property type="entry name" value="Prot_kinase_dom"/>
</dbReference>
<feature type="domain" description="PASTA" evidence="23">
    <location>
        <begin position="570"/>
        <end position="639"/>
    </location>
</feature>
<comment type="catalytic activity">
    <reaction evidence="15">
        <text>L-threonyl-[protein] + ATP = O-phospho-L-threonyl-[protein] + ADP + H(+)</text>
        <dbReference type="Rhea" id="RHEA:46608"/>
        <dbReference type="Rhea" id="RHEA-COMP:11060"/>
        <dbReference type="Rhea" id="RHEA-COMP:11605"/>
        <dbReference type="ChEBI" id="CHEBI:15378"/>
        <dbReference type="ChEBI" id="CHEBI:30013"/>
        <dbReference type="ChEBI" id="CHEBI:30616"/>
        <dbReference type="ChEBI" id="CHEBI:61977"/>
        <dbReference type="ChEBI" id="CHEBI:456216"/>
        <dbReference type="EC" id="2.7.11.1"/>
    </reaction>
</comment>
<dbReference type="GO" id="GO:0000917">
    <property type="term" value="P:division septum assembly"/>
    <property type="evidence" value="ECO:0007669"/>
    <property type="project" value="UniProtKB-KW"/>
</dbReference>
<dbReference type="InterPro" id="IPR005543">
    <property type="entry name" value="PASTA_dom"/>
</dbReference>
<keyword evidence="14" id="KW-0131">Cell cycle</keyword>
<dbReference type="NCBIfam" id="NF033483">
    <property type="entry name" value="PknB_PASTA_kin"/>
    <property type="match status" value="1"/>
</dbReference>
<keyword evidence="5" id="KW-0808">Transferase</keyword>
<evidence type="ECO:0000259" key="22">
    <source>
        <dbReference type="PROSITE" id="PS50011"/>
    </source>
</evidence>
<evidence type="ECO:0000259" key="23">
    <source>
        <dbReference type="PROSITE" id="PS51178"/>
    </source>
</evidence>
<evidence type="ECO:0000256" key="12">
    <source>
        <dbReference type="ARBA" id="ARBA00022989"/>
    </source>
</evidence>
<evidence type="ECO:0000256" key="7">
    <source>
        <dbReference type="ARBA" id="ARBA00022737"/>
    </source>
</evidence>
<dbReference type="HOGENOM" id="CLU_000288_135_2_9"/>
<organism evidence="24 25">
    <name type="scientific">Streptococcus suis 6407</name>
    <dbReference type="NCBI Taxonomy" id="1214179"/>
    <lineage>
        <taxon>Bacteria</taxon>
        <taxon>Bacillati</taxon>
        <taxon>Bacillota</taxon>
        <taxon>Bacilli</taxon>
        <taxon>Lactobacillales</taxon>
        <taxon>Streptococcaceae</taxon>
        <taxon>Streptococcus</taxon>
    </lineage>
</organism>
<keyword evidence="7" id="KW-0677">Repeat</keyword>
<evidence type="ECO:0000313" key="24">
    <source>
        <dbReference type="EMBL" id="AIG42908.1"/>
    </source>
</evidence>
<evidence type="ECO:0000256" key="20">
    <source>
        <dbReference type="SAM" id="MobiDB-lite"/>
    </source>
</evidence>
<feature type="region of interest" description="Disordered" evidence="20">
    <location>
        <begin position="642"/>
        <end position="664"/>
    </location>
</feature>
<dbReference type="Gene3D" id="3.30.10.20">
    <property type="match status" value="4"/>
</dbReference>
<reference evidence="24 25" key="1">
    <citation type="journal article" date="2014" name="Genome Announc.">
        <title>Whole-Genome Sequence of Streptococcus suis Serotype 4 Reference Strain 6407.</title>
        <authorList>
            <person name="Wang K."/>
            <person name="Chen J."/>
            <person name="Yao H."/>
            <person name="Lu C."/>
        </authorList>
    </citation>
    <scope>NUCLEOTIDE SEQUENCE [LARGE SCALE GENOMIC DNA]</scope>
    <source>
        <strain evidence="24">6407</strain>
    </source>
</reference>
<dbReference type="InterPro" id="IPR008271">
    <property type="entry name" value="Ser/Thr_kinase_AS"/>
</dbReference>
<dbReference type="SMART" id="SM00220">
    <property type="entry name" value="S_TKc"/>
    <property type="match status" value="1"/>
</dbReference>
<keyword evidence="21" id="KW-0472">Membrane</keyword>
<dbReference type="PROSITE" id="PS00107">
    <property type="entry name" value="PROTEIN_KINASE_ATP"/>
    <property type="match status" value="1"/>
</dbReference>
<dbReference type="GO" id="GO:0004674">
    <property type="term" value="F:protein serine/threonine kinase activity"/>
    <property type="evidence" value="ECO:0007669"/>
    <property type="project" value="UniProtKB-KW"/>
</dbReference>
<feature type="region of interest" description="Disordered" evidence="20">
    <location>
        <begin position="280"/>
        <end position="342"/>
    </location>
</feature>
<feature type="compositionally biased region" description="Basic and acidic residues" evidence="20">
    <location>
        <begin position="280"/>
        <end position="294"/>
    </location>
</feature>
<feature type="domain" description="PASTA" evidence="23">
    <location>
        <begin position="368"/>
        <end position="434"/>
    </location>
</feature>
<dbReference type="GO" id="GO:0005886">
    <property type="term" value="C:plasma membrane"/>
    <property type="evidence" value="ECO:0007669"/>
    <property type="project" value="UniProtKB-SubCell"/>
</dbReference>
<evidence type="ECO:0000256" key="11">
    <source>
        <dbReference type="ARBA" id="ARBA00022960"/>
    </source>
</evidence>
<evidence type="ECO:0000256" key="14">
    <source>
        <dbReference type="ARBA" id="ARBA00023306"/>
    </source>
</evidence>
<keyword evidence="11" id="KW-0133">Cell shape</keyword>
<dbReference type="Pfam" id="PF00069">
    <property type="entry name" value="Pkinase"/>
    <property type="match status" value="1"/>
</dbReference>
<keyword evidence="6 21" id="KW-0812">Transmembrane</keyword>
<evidence type="ECO:0000256" key="10">
    <source>
        <dbReference type="ARBA" id="ARBA00022840"/>
    </source>
</evidence>
<evidence type="ECO:0000256" key="21">
    <source>
        <dbReference type="SAM" id="Phobius"/>
    </source>
</evidence>
<comment type="catalytic activity">
    <reaction evidence="16">
        <text>L-seryl-[protein] + ATP = O-phospho-L-seryl-[protein] + ADP + H(+)</text>
        <dbReference type="Rhea" id="RHEA:17989"/>
        <dbReference type="Rhea" id="RHEA-COMP:9863"/>
        <dbReference type="Rhea" id="RHEA-COMP:11604"/>
        <dbReference type="ChEBI" id="CHEBI:15378"/>
        <dbReference type="ChEBI" id="CHEBI:29999"/>
        <dbReference type="ChEBI" id="CHEBI:30616"/>
        <dbReference type="ChEBI" id="CHEBI:83421"/>
        <dbReference type="ChEBI" id="CHEBI:456216"/>
        <dbReference type="EC" id="2.7.11.1"/>
    </reaction>
</comment>
<dbReference type="PROSITE" id="PS51178">
    <property type="entry name" value="PASTA"/>
    <property type="match status" value="4"/>
</dbReference>
<feature type="binding site" evidence="19">
    <location>
        <position position="42"/>
    </location>
    <ligand>
        <name>ATP</name>
        <dbReference type="ChEBI" id="CHEBI:30616"/>
    </ligand>
</feature>
<keyword evidence="13" id="KW-0717">Septation</keyword>
<dbReference type="FunFam" id="3.30.200.20:FF:000035">
    <property type="entry name" value="Serine/threonine protein kinase Stk1"/>
    <property type="match status" value="1"/>
</dbReference>
<evidence type="ECO:0000256" key="17">
    <source>
        <dbReference type="ARBA" id="ARBA00067687"/>
    </source>
</evidence>
<dbReference type="InterPro" id="IPR011009">
    <property type="entry name" value="Kinase-like_dom_sf"/>
</dbReference>
<dbReference type="PANTHER" id="PTHR43289">
    <property type="entry name" value="MITOGEN-ACTIVATED PROTEIN KINASE KINASE KINASE 20-RELATED"/>
    <property type="match status" value="1"/>
</dbReference>
<gene>
    <name evidence="24" type="ORF">ID09_02075</name>
</gene>
<evidence type="ECO:0000256" key="9">
    <source>
        <dbReference type="ARBA" id="ARBA00022777"/>
    </source>
</evidence>
<dbReference type="FunFam" id="1.10.510.10:FF:000021">
    <property type="entry name" value="Serine/threonine protein kinase"/>
    <property type="match status" value="1"/>
</dbReference>
<evidence type="ECO:0000256" key="5">
    <source>
        <dbReference type="ARBA" id="ARBA00022679"/>
    </source>
</evidence>
<feature type="domain" description="Protein kinase" evidence="22">
    <location>
        <begin position="12"/>
        <end position="273"/>
    </location>
</feature>
<feature type="domain" description="PASTA" evidence="23">
    <location>
        <begin position="435"/>
        <end position="501"/>
    </location>
</feature>
<feature type="transmembrane region" description="Helical" evidence="21">
    <location>
        <begin position="347"/>
        <end position="366"/>
    </location>
</feature>
<feature type="compositionally biased region" description="Polar residues" evidence="20">
    <location>
        <begin position="297"/>
        <end position="320"/>
    </location>
</feature>
<evidence type="ECO:0000256" key="2">
    <source>
        <dbReference type="ARBA" id="ARBA00012513"/>
    </source>
</evidence>
<accession>A0A075SGG6</accession>
<dbReference type="Proteomes" id="UP000028185">
    <property type="component" value="Chromosome"/>
</dbReference>
<dbReference type="EMBL" id="CP008921">
    <property type="protein sequence ID" value="AIG42908.1"/>
    <property type="molecule type" value="Genomic_DNA"/>
</dbReference>
<dbReference type="InterPro" id="IPR017441">
    <property type="entry name" value="Protein_kinase_ATP_BS"/>
</dbReference>
<keyword evidence="8 19" id="KW-0547">Nucleotide-binding</keyword>
<evidence type="ECO:0000256" key="4">
    <source>
        <dbReference type="ARBA" id="ARBA00022618"/>
    </source>
</evidence>
<dbReference type="Gene3D" id="3.30.200.20">
    <property type="entry name" value="Phosphorylase Kinase, domain 1"/>
    <property type="match status" value="1"/>
</dbReference>
<dbReference type="PANTHER" id="PTHR43289:SF34">
    <property type="entry name" value="SERINE_THREONINE-PROTEIN KINASE YBDM-RELATED"/>
    <property type="match status" value="1"/>
</dbReference>
<keyword evidence="10 19" id="KW-0067">ATP-binding</keyword>
<feature type="domain" description="PASTA" evidence="23">
    <location>
        <begin position="502"/>
        <end position="569"/>
    </location>
</feature>
<dbReference type="CDD" id="cd14014">
    <property type="entry name" value="STKc_PknB_like"/>
    <property type="match status" value="1"/>
</dbReference>
<sequence>MIQIGKIFAGRYRIVRQIGRGGMADVYLARDLILDGEEVAVKVLRTNYQTDQIAIQRFQREARAMAELDHPNIVRISDIGEEDGQQYLAMEYVNGLDLKRYIKENAPLSNDVAVRIMGQILLAMRMAHTRGIVHRDLKPQNVLLTSNGVAKVTDFGIAVAFAETSLTQTNSMLGSVHYLSPEQARGSKATIQSDIYAMGIILFEMLTGRIPYDGDSAVTIALQHFQKPLPSVREENANVPQALENVVLKATAKKLNERYKSVAEMYADLASALSMDRRNEPRVELEGNKVDTKTLPKLSQANVETKVPHTNSSAQVSATDKSPGKKEVAKSGNKPVSKPRPGMRTRYKVLIGAILLTVIAVGLMFFNTPRTVTVPDVSGQTVEKATEMIEVAGLEVGNITEEATATVDEGLVIRTSPAAKTTRRQGSKIDIVVATAALASIPDVVDKESDTARQELEALGFQVTIKEEYSEKVAQGLVIKTDPGANSSAEKGAKITLYVSKGVAPQVVPNVVGKSQENATQILQTAGFSIGTITQEYSSSVTAGQVISTDPVANTELAKGSIINLVISKGKELIMPDLISRNYTYSQARSQLQALGVNAESIEKQEDRSYYSTTSDIVIGQYPAAGATIDGTVTLYVSVASTRTSSDSSAGSSTSTSTSTDSGQ</sequence>
<evidence type="ECO:0000256" key="19">
    <source>
        <dbReference type="PROSITE-ProRule" id="PRU10141"/>
    </source>
</evidence>
<evidence type="ECO:0000256" key="8">
    <source>
        <dbReference type="ARBA" id="ARBA00022741"/>
    </source>
</evidence>
<keyword evidence="9 24" id="KW-0418">Kinase</keyword>
<evidence type="ECO:0000256" key="1">
    <source>
        <dbReference type="ARBA" id="ARBA00004162"/>
    </source>
</evidence>
<evidence type="ECO:0000313" key="25">
    <source>
        <dbReference type="Proteomes" id="UP000028185"/>
    </source>
</evidence>
<evidence type="ECO:0000256" key="13">
    <source>
        <dbReference type="ARBA" id="ARBA00023210"/>
    </source>
</evidence>
<keyword evidence="4" id="KW-0132">Cell division</keyword>
<evidence type="ECO:0000256" key="3">
    <source>
        <dbReference type="ARBA" id="ARBA00022527"/>
    </source>
</evidence>
<name>A0A075SGG6_STRSU</name>
<proteinExistence type="predicted"/>
<dbReference type="SUPFAM" id="SSF56112">
    <property type="entry name" value="Protein kinase-like (PK-like)"/>
    <property type="match status" value="1"/>
</dbReference>
<dbReference type="PATRIC" id="fig|1214179.4.peg.384"/>
<dbReference type="Pfam" id="PF03793">
    <property type="entry name" value="PASTA"/>
    <property type="match status" value="4"/>
</dbReference>
<evidence type="ECO:0000256" key="15">
    <source>
        <dbReference type="ARBA" id="ARBA00047899"/>
    </source>
</evidence>
<dbReference type="GO" id="GO:0008360">
    <property type="term" value="P:regulation of cell shape"/>
    <property type="evidence" value="ECO:0007669"/>
    <property type="project" value="UniProtKB-KW"/>
</dbReference>
<evidence type="ECO:0000256" key="16">
    <source>
        <dbReference type="ARBA" id="ARBA00048679"/>
    </source>
</evidence>
<dbReference type="EC" id="2.7.11.1" evidence="2"/>
<dbReference type="Gene3D" id="1.10.510.10">
    <property type="entry name" value="Transferase(Phosphotransferase) domain 1"/>
    <property type="match status" value="1"/>
</dbReference>
<evidence type="ECO:0000256" key="6">
    <source>
        <dbReference type="ARBA" id="ARBA00022692"/>
    </source>
</evidence>
<evidence type="ECO:0000256" key="18">
    <source>
        <dbReference type="ARBA" id="ARBA00083397"/>
    </source>
</evidence>
<dbReference type="AlphaFoldDB" id="A0A075SGG6"/>